<evidence type="ECO:0000259" key="3">
    <source>
        <dbReference type="Pfam" id="PF04664"/>
    </source>
</evidence>
<comment type="similarity">
    <text evidence="1">Belongs to the opioid growth factor receptor family.</text>
</comment>
<dbReference type="GeneID" id="379466"/>
<dbReference type="PaxDb" id="8355-A0A1L8ET11"/>
<gene>
    <name evidence="5" type="primary">MGC64368</name>
</gene>
<dbReference type="STRING" id="8355.A0A1L8ET11"/>
<dbReference type="PANTHER" id="PTHR14015:SF3">
    <property type="entry name" value="OPIOID GROWTH FACTOR RECEPTOR-LIKE"/>
    <property type="match status" value="1"/>
</dbReference>
<dbReference type="OMA" id="DLCNYRR"/>
<sequence length="330" mass="39112">MPGDWDSELDSTWEDEEKCAPRRKRRHVWGSPKADLCNYRRGYPDKVEPGSKEMPNLQFYQNKRPFRPGGEYIDTLLSDWTEDYVRLEENHSYIQWLFPLREKGVNPQAVPLTLHEIKAMKADDNVRRRFCEAYRLMLGFYGIELSNEKTGEVVRTTKYWERFNNLNRHRHNNLRITRILKCLGELGYEHFQAPLVQFFLEETLVNEELPNVRRSALDYFMFTVKDRKKRRELVLYAWKHFPDKAGFIWGPRDILSRRAARSSENHVSMDKVKVSNGNLGRQRAGEHGVESEKGGERVKAHKDKKRSWRDLLCMAGEKAHSHKPKHNRNK</sequence>
<dbReference type="Proteomes" id="UP000186698">
    <property type="component" value="Chromosome 9_10L"/>
</dbReference>
<dbReference type="GO" id="GO:0016020">
    <property type="term" value="C:membrane"/>
    <property type="evidence" value="ECO:0007669"/>
    <property type="project" value="InterPro"/>
</dbReference>
<name>A0A1L8ET11_XENLA</name>
<dbReference type="RefSeq" id="XP_018089520.1">
    <property type="nucleotide sequence ID" value="XM_018234031.2"/>
</dbReference>
<dbReference type="GO" id="GO:0140625">
    <property type="term" value="F:opioid growth factor receptor activity"/>
    <property type="evidence" value="ECO:0007669"/>
    <property type="project" value="InterPro"/>
</dbReference>
<accession>A0A1L8ET11</accession>
<feature type="region of interest" description="Disordered" evidence="2">
    <location>
        <begin position="275"/>
        <end position="305"/>
    </location>
</feature>
<evidence type="ECO:0000256" key="2">
    <source>
        <dbReference type="SAM" id="MobiDB-lite"/>
    </source>
</evidence>
<dbReference type="AlphaFoldDB" id="A0A1L8ET11"/>
<dbReference type="InterPro" id="IPR006757">
    <property type="entry name" value="OGF_rcpt"/>
</dbReference>
<organism evidence="4 5">
    <name type="scientific">Xenopus laevis</name>
    <name type="common">African clawed frog</name>
    <dbReference type="NCBI Taxonomy" id="8355"/>
    <lineage>
        <taxon>Eukaryota</taxon>
        <taxon>Metazoa</taxon>
        <taxon>Chordata</taxon>
        <taxon>Craniata</taxon>
        <taxon>Vertebrata</taxon>
        <taxon>Euteleostomi</taxon>
        <taxon>Amphibia</taxon>
        <taxon>Batrachia</taxon>
        <taxon>Anura</taxon>
        <taxon>Pipoidea</taxon>
        <taxon>Pipidae</taxon>
        <taxon>Xenopodinae</taxon>
        <taxon>Xenopus</taxon>
        <taxon>Xenopus</taxon>
    </lineage>
</organism>
<protein>
    <submittedName>
        <fullName evidence="5">Uncharacterized protein LOC379466 isoform X1</fullName>
    </submittedName>
</protein>
<evidence type="ECO:0000313" key="4">
    <source>
        <dbReference type="Proteomes" id="UP000186698"/>
    </source>
</evidence>
<keyword evidence="4" id="KW-1185">Reference proteome</keyword>
<evidence type="ECO:0000256" key="1">
    <source>
        <dbReference type="ARBA" id="ARBA00010365"/>
    </source>
</evidence>
<evidence type="ECO:0000313" key="5">
    <source>
        <dbReference type="RefSeq" id="XP_018089520.1"/>
    </source>
</evidence>
<feature type="domain" description="Opioid growth factor receptor (OGFr) conserved" evidence="3">
    <location>
        <begin position="52"/>
        <end position="253"/>
    </location>
</feature>
<reference evidence="5" key="1">
    <citation type="submission" date="2025-08" db="UniProtKB">
        <authorList>
            <consortium name="RefSeq"/>
        </authorList>
    </citation>
    <scope>IDENTIFICATION</scope>
    <source>
        <strain evidence="5">J_2021</strain>
        <tissue evidence="5">Erythrocytes</tissue>
    </source>
</reference>
<dbReference type="InterPro" id="IPR039574">
    <property type="entry name" value="OGFr"/>
</dbReference>
<proteinExistence type="inferred from homology"/>
<dbReference type="PANTHER" id="PTHR14015">
    <property type="entry name" value="OPIOID GROWTH FACTOR RECEPTOR OGFR ZETA-TYPE OPIOID RECEPTOR"/>
    <property type="match status" value="1"/>
</dbReference>
<dbReference type="Pfam" id="PF04664">
    <property type="entry name" value="OGFr_N"/>
    <property type="match status" value="1"/>
</dbReference>
<feature type="compositionally biased region" description="Basic and acidic residues" evidence="2">
    <location>
        <begin position="283"/>
        <end position="298"/>
    </location>
</feature>
<dbReference type="Bgee" id="379466">
    <property type="expression patterns" value="Expressed in intestine and 18 other cell types or tissues"/>
</dbReference>
<dbReference type="OrthoDB" id="9030204at2759"/>